<dbReference type="AlphaFoldDB" id="A0A0M6ZSC6"/>
<proteinExistence type="predicted"/>
<dbReference type="EMBL" id="CXWC01000011">
    <property type="protein sequence ID" value="CTQ73716.1"/>
    <property type="molecule type" value="Genomic_DNA"/>
</dbReference>
<sequence length="29" mass="3231">MTPLQTLVTRKRAIAKDPLVAPSCEIYSK</sequence>
<name>A0A0M6ZSC6_9HYPH</name>
<keyword evidence="2" id="KW-1185">Reference proteome</keyword>
<dbReference type="Proteomes" id="UP000049983">
    <property type="component" value="Unassembled WGS sequence"/>
</dbReference>
<accession>A0A0M6ZSC6</accession>
<evidence type="ECO:0000313" key="2">
    <source>
        <dbReference type="Proteomes" id="UP000049983"/>
    </source>
</evidence>
<gene>
    <name evidence="1" type="ORF">LA5096_03765</name>
</gene>
<protein>
    <submittedName>
        <fullName evidence="1">Uncharacterized protein</fullName>
    </submittedName>
</protein>
<reference evidence="2" key="1">
    <citation type="submission" date="2015-07" db="EMBL/GenBank/DDBJ databases">
        <authorList>
            <person name="Rodrigo-Torres Lidia"/>
            <person name="Arahal R.David."/>
        </authorList>
    </citation>
    <scope>NUCLEOTIDE SEQUENCE [LARGE SCALE GENOMIC DNA]</scope>
    <source>
        <strain evidence="2">CECT 5096</strain>
    </source>
</reference>
<organism evidence="1 2">
    <name type="scientific">Roseibium album</name>
    <dbReference type="NCBI Taxonomy" id="311410"/>
    <lineage>
        <taxon>Bacteria</taxon>
        <taxon>Pseudomonadati</taxon>
        <taxon>Pseudomonadota</taxon>
        <taxon>Alphaproteobacteria</taxon>
        <taxon>Hyphomicrobiales</taxon>
        <taxon>Stappiaceae</taxon>
        <taxon>Roseibium</taxon>
    </lineage>
</organism>
<evidence type="ECO:0000313" key="1">
    <source>
        <dbReference type="EMBL" id="CTQ73716.1"/>
    </source>
</evidence>